<dbReference type="AlphaFoldDB" id="A0A7J0F3Q9"/>
<dbReference type="Proteomes" id="UP000585474">
    <property type="component" value="Unassembled WGS sequence"/>
</dbReference>
<keyword evidence="2" id="KW-1185">Reference proteome</keyword>
<dbReference type="EMBL" id="BJWL01000008">
    <property type="protein sequence ID" value="GFY93325.1"/>
    <property type="molecule type" value="Genomic_DNA"/>
</dbReference>
<gene>
    <name evidence="1" type="ORF">Acr_08g0017210</name>
</gene>
<protein>
    <submittedName>
        <fullName evidence="1">Uncharacterized protein</fullName>
    </submittedName>
</protein>
<evidence type="ECO:0000313" key="2">
    <source>
        <dbReference type="Proteomes" id="UP000585474"/>
    </source>
</evidence>
<proteinExistence type="predicted"/>
<organism evidence="1 2">
    <name type="scientific">Actinidia rufa</name>
    <dbReference type="NCBI Taxonomy" id="165716"/>
    <lineage>
        <taxon>Eukaryota</taxon>
        <taxon>Viridiplantae</taxon>
        <taxon>Streptophyta</taxon>
        <taxon>Embryophyta</taxon>
        <taxon>Tracheophyta</taxon>
        <taxon>Spermatophyta</taxon>
        <taxon>Magnoliopsida</taxon>
        <taxon>eudicotyledons</taxon>
        <taxon>Gunneridae</taxon>
        <taxon>Pentapetalae</taxon>
        <taxon>asterids</taxon>
        <taxon>Ericales</taxon>
        <taxon>Actinidiaceae</taxon>
        <taxon>Actinidia</taxon>
    </lineage>
</organism>
<reference evidence="1 2" key="1">
    <citation type="submission" date="2019-07" db="EMBL/GenBank/DDBJ databases">
        <title>De Novo Assembly of kiwifruit Actinidia rufa.</title>
        <authorList>
            <person name="Sugita-Konishi S."/>
            <person name="Sato K."/>
            <person name="Mori E."/>
            <person name="Abe Y."/>
            <person name="Kisaki G."/>
            <person name="Hamano K."/>
            <person name="Suezawa K."/>
            <person name="Otani M."/>
            <person name="Fukuda T."/>
            <person name="Manabe T."/>
            <person name="Gomi K."/>
            <person name="Tabuchi M."/>
            <person name="Akimitsu K."/>
            <person name="Kataoka I."/>
        </authorList>
    </citation>
    <scope>NUCLEOTIDE SEQUENCE [LARGE SCALE GENOMIC DNA]</scope>
    <source>
        <strain evidence="2">cv. Fuchu</strain>
    </source>
</reference>
<comment type="caution">
    <text evidence="1">The sequence shown here is derived from an EMBL/GenBank/DDBJ whole genome shotgun (WGS) entry which is preliminary data.</text>
</comment>
<sequence>MHRCFTLYGKTFHNFKLWIIHYTYEFHNPAVVAKDAFPVIFYLKKRQHEALHYENVDGCASKRGYCKKSLCMEYVLVEVLGLRGSIDERCITSIL</sequence>
<evidence type="ECO:0000313" key="1">
    <source>
        <dbReference type="EMBL" id="GFY93325.1"/>
    </source>
</evidence>
<name>A0A7J0F3Q9_9ERIC</name>
<accession>A0A7J0F3Q9</accession>